<sequence>MKQTPLRRVSKKQSKELAVRTSLKRELLEECDHSCMTCNNLRLDFRGLSLSHVTALGSGGKTTRENCLIECYPDHDEYEKHAERRPEWQKVKFNIE</sequence>
<protein>
    <recommendedName>
        <fullName evidence="2">HNH domain-containing protein</fullName>
    </recommendedName>
</protein>
<accession>A0A0F8X865</accession>
<organism evidence="1">
    <name type="scientific">marine sediment metagenome</name>
    <dbReference type="NCBI Taxonomy" id="412755"/>
    <lineage>
        <taxon>unclassified sequences</taxon>
        <taxon>metagenomes</taxon>
        <taxon>ecological metagenomes</taxon>
    </lineage>
</organism>
<dbReference type="AlphaFoldDB" id="A0A0F8X865"/>
<evidence type="ECO:0008006" key="2">
    <source>
        <dbReference type="Google" id="ProtNLM"/>
    </source>
</evidence>
<gene>
    <name evidence="1" type="ORF">LCGC14_2978500</name>
</gene>
<name>A0A0F8X865_9ZZZZ</name>
<reference evidence="1" key="1">
    <citation type="journal article" date="2015" name="Nature">
        <title>Complex archaea that bridge the gap between prokaryotes and eukaryotes.</title>
        <authorList>
            <person name="Spang A."/>
            <person name="Saw J.H."/>
            <person name="Jorgensen S.L."/>
            <person name="Zaremba-Niedzwiedzka K."/>
            <person name="Martijn J."/>
            <person name="Lind A.E."/>
            <person name="van Eijk R."/>
            <person name="Schleper C."/>
            <person name="Guy L."/>
            <person name="Ettema T.J."/>
        </authorList>
    </citation>
    <scope>NUCLEOTIDE SEQUENCE</scope>
</reference>
<comment type="caution">
    <text evidence="1">The sequence shown here is derived from an EMBL/GenBank/DDBJ whole genome shotgun (WGS) entry which is preliminary data.</text>
</comment>
<dbReference type="EMBL" id="LAZR01060765">
    <property type="protein sequence ID" value="KKK65003.1"/>
    <property type="molecule type" value="Genomic_DNA"/>
</dbReference>
<evidence type="ECO:0000313" key="1">
    <source>
        <dbReference type="EMBL" id="KKK65003.1"/>
    </source>
</evidence>
<proteinExistence type="predicted"/>